<evidence type="ECO:0000313" key="1">
    <source>
        <dbReference type="EMBL" id="GBP12146.1"/>
    </source>
</evidence>
<gene>
    <name evidence="1" type="ORF">EVAR_5961_1</name>
</gene>
<keyword evidence="2" id="KW-1185">Reference proteome</keyword>
<proteinExistence type="predicted"/>
<evidence type="ECO:0000313" key="2">
    <source>
        <dbReference type="Proteomes" id="UP000299102"/>
    </source>
</evidence>
<accession>A0A4C1TD59</accession>
<protein>
    <submittedName>
        <fullName evidence="1">Uncharacterized protein</fullName>
    </submittedName>
</protein>
<dbReference type="EMBL" id="BGZK01000049">
    <property type="protein sequence ID" value="GBP12146.1"/>
    <property type="molecule type" value="Genomic_DNA"/>
</dbReference>
<dbReference type="AlphaFoldDB" id="A0A4C1TD59"/>
<comment type="caution">
    <text evidence="1">The sequence shown here is derived from an EMBL/GenBank/DDBJ whole genome shotgun (WGS) entry which is preliminary data.</text>
</comment>
<name>A0A4C1TD59_EUMVA</name>
<reference evidence="1 2" key="1">
    <citation type="journal article" date="2019" name="Commun. Biol.">
        <title>The bagworm genome reveals a unique fibroin gene that provides high tensile strength.</title>
        <authorList>
            <person name="Kono N."/>
            <person name="Nakamura H."/>
            <person name="Ohtoshi R."/>
            <person name="Tomita M."/>
            <person name="Numata K."/>
            <person name="Arakawa K."/>
        </authorList>
    </citation>
    <scope>NUCLEOTIDE SEQUENCE [LARGE SCALE GENOMIC DNA]</scope>
</reference>
<organism evidence="1 2">
    <name type="scientific">Eumeta variegata</name>
    <name type="common">Bagworm moth</name>
    <name type="synonym">Eumeta japonica</name>
    <dbReference type="NCBI Taxonomy" id="151549"/>
    <lineage>
        <taxon>Eukaryota</taxon>
        <taxon>Metazoa</taxon>
        <taxon>Ecdysozoa</taxon>
        <taxon>Arthropoda</taxon>
        <taxon>Hexapoda</taxon>
        <taxon>Insecta</taxon>
        <taxon>Pterygota</taxon>
        <taxon>Neoptera</taxon>
        <taxon>Endopterygota</taxon>
        <taxon>Lepidoptera</taxon>
        <taxon>Glossata</taxon>
        <taxon>Ditrysia</taxon>
        <taxon>Tineoidea</taxon>
        <taxon>Psychidae</taxon>
        <taxon>Oiketicinae</taxon>
        <taxon>Eumeta</taxon>
    </lineage>
</organism>
<sequence length="267" mass="30069">MSAEANEHVTFTGASSGRLWPKTLFGKPQEKIVLEVYGSRTPAIKMMLMVFLARGTMTEISVEYLFKELPVLHAIGMHKDATSLRKANESSWPDPTRSPQFEILDVGCGLKAKVDTELPQPTGRYIDIKEFNTWCNTKGSASKDSTMVKGSFMRNCTKAVFQEFWTISKEYESRNRHVKTGSESKAHILSTIGGIPSRPLDLWMSREKVFLVRVNLGVTCHFTVNLFPFNSVATHVSLSPDTPQCSIYKYLCKVHTRRRVLISDNGL</sequence>
<dbReference type="Proteomes" id="UP000299102">
    <property type="component" value="Unassembled WGS sequence"/>
</dbReference>